<dbReference type="InterPro" id="IPR019606">
    <property type="entry name" value="GerMN"/>
</dbReference>
<gene>
    <name evidence="2" type="ORF">FHR75_002983</name>
</gene>
<dbReference type="SMART" id="SM00909">
    <property type="entry name" value="Germane"/>
    <property type="match status" value="1"/>
</dbReference>
<evidence type="ECO:0000313" key="2">
    <source>
        <dbReference type="EMBL" id="MBB2902152.1"/>
    </source>
</evidence>
<feature type="domain" description="GerMN" evidence="1">
    <location>
        <begin position="214"/>
        <end position="306"/>
    </location>
</feature>
<reference evidence="2 3" key="1">
    <citation type="submission" date="2020-08" db="EMBL/GenBank/DDBJ databases">
        <title>The Agave Microbiome: Exploring the role of microbial communities in plant adaptations to desert environments.</title>
        <authorList>
            <person name="Partida-Martinez L.P."/>
        </authorList>
    </citation>
    <scope>NUCLEOTIDE SEQUENCE [LARGE SCALE GENOMIC DNA]</scope>
    <source>
        <strain evidence="2 3">AS2.23</strain>
    </source>
</reference>
<accession>A0A7W4TNK1</accession>
<evidence type="ECO:0000259" key="1">
    <source>
        <dbReference type="SMART" id="SM00909"/>
    </source>
</evidence>
<dbReference type="RefSeq" id="WP_183392053.1">
    <property type="nucleotide sequence ID" value="NZ_JACHVY010000003.1"/>
</dbReference>
<comment type="caution">
    <text evidence="2">The sequence shown here is derived from an EMBL/GenBank/DDBJ whole genome shotgun (WGS) entry which is preliminary data.</text>
</comment>
<dbReference type="InterPro" id="IPR018910">
    <property type="entry name" value="LpqB_C"/>
</dbReference>
<dbReference type="EMBL" id="JACHVY010000003">
    <property type="protein sequence ID" value="MBB2902152.1"/>
    <property type="molecule type" value="Genomic_DNA"/>
</dbReference>
<name>A0A7W4TNK1_KINRA</name>
<reference evidence="2 3" key="2">
    <citation type="submission" date="2020-08" db="EMBL/GenBank/DDBJ databases">
        <authorList>
            <person name="Partida-Martinez L."/>
            <person name="Huntemann M."/>
            <person name="Clum A."/>
            <person name="Wang J."/>
            <person name="Palaniappan K."/>
            <person name="Ritter S."/>
            <person name="Chen I.-M."/>
            <person name="Stamatis D."/>
            <person name="Reddy T."/>
            <person name="O'Malley R."/>
            <person name="Daum C."/>
            <person name="Shapiro N."/>
            <person name="Ivanova N."/>
            <person name="Kyrpides N."/>
            <person name="Woyke T."/>
        </authorList>
    </citation>
    <scope>NUCLEOTIDE SEQUENCE [LARGE SCALE GENOMIC DNA]</scope>
    <source>
        <strain evidence="2 3">AS2.23</strain>
    </source>
</reference>
<dbReference type="Proteomes" id="UP000533269">
    <property type="component" value="Unassembled WGS sequence"/>
</dbReference>
<evidence type="ECO:0000313" key="3">
    <source>
        <dbReference type="Proteomes" id="UP000533269"/>
    </source>
</evidence>
<dbReference type="Pfam" id="PF10647">
    <property type="entry name" value="Gmad1"/>
    <property type="match status" value="1"/>
</dbReference>
<dbReference type="InterPro" id="IPR059026">
    <property type="entry name" value="LpqB_N"/>
</dbReference>
<sequence length="583" mass="58292">MSGRRGRAWPALARVLAPALVPVALLAGCGGVPRSSDVVSGSPVEEDPRAGLLQVLPDGPEDDAGAVDVVRGFLLAAASAEDDHAVAREFLGPAAAQSWRPDAGTTIVAADPGLALLQQDGDSAVVAVTAAVQARVDAAGRYAEEPPGTTLTSSLHLSRVGGRWRVTDPADGVVLTALDASRTLRPFPVYFATAGPSPRLVGDVRWFGYDSSTATRVVAALLQGPSPWLAPGVSTGAPAGTGLRVGTVPVEAGTGTATVDLSDAVLGADPAERGLLLSQLRASLSGLPGVDDVQVTVDGAELTRAPGAAGADVPRSAVVADPRLVALGPEGLSRHDGDRLRPVAGTGPGLDLAGAAARPAAAADASAFAVLTDGGRTLRVQRPGGELEVAVGGQGVLAPPSIDRFGWLWTAPATAGAAPLVVPTAAPETPAAQVVPPAEGLGSVQRVRVSRDGARLLVVGRDAAGVAHVRVHGIVRDAGGKPLRLGVGTADLVPGAGEVLDAAWLVEDELVVLVRPPGADPVPVLAEVSGPSTPLPAVPGAVAVAGGWTDRDVVVGTADGRLLSRSGADWIAVATGRDPAYPG</sequence>
<dbReference type="Pfam" id="PF10646">
    <property type="entry name" value="Germane"/>
    <property type="match status" value="1"/>
</dbReference>
<organism evidence="2 3">
    <name type="scientific">Kineococcus radiotolerans</name>
    <dbReference type="NCBI Taxonomy" id="131568"/>
    <lineage>
        <taxon>Bacteria</taxon>
        <taxon>Bacillati</taxon>
        <taxon>Actinomycetota</taxon>
        <taxon>Actinomycetes</taxon>
        <taxon>Kineosporiales</taxon>
        <taxon>Kineosporiaceae</taxon>
        <taxon>Kineococcus</taxon>
    </lineage>
</organism>
<dbReference type="Pfam" id="PF25976">
    <property type="entry name" value="LpqB_N"/>
    <property type="match status" value="1"/>
</dbReference>
<dbReference type="AlphaFoldDB" id="A0A7W4TNK1"/>
<proteinExistence type="predicted"/>
<dbReference type="PROSITE" id="PS51257">
    <property type="entry name" value="PROKAR_LIPOPROTEIN"/>
    <property type="match status" value="1"/>
</dbReference>
<protein>
    <recommendedName>
        <fullName evidence="1">GerMN domain-containing protein</fullName>
    </recommendedName>
</protein>